<sequence>MSHVKDCQTLLVERFQRVNSCAVPGSNFDFSSSCARDYNRGCSRITIGFTEELEQLRLEHKTQLRSTFVMSLPVDYTSPGSSSTTSTDATYVISGTGPVNHSLDERHLLETINDRKATLLLPAIIITVLLLLVGLVGNPLALYIYGWRWQQSSTKIFLSCLAVVDLMNCLITIPTEIMIMRNFYYFDSDGLCKVSRFTTYVMNNATVVIFLAIAVDRYIRICHPYRKPISQRQAKIACLAGLMVGLTVGWPALLLYGRIEIQLPVSADPVVFITGAMCLVHSDMQGYTLAFFSYLCSAFFVCALVLIILYTLIGRTILKRKRLQRMRKQATAAALENLGARPEVAEEARSGLHNHSNGNSSPGLPAMTSQMDKLTPDDEVSRGCNVNNFSFRKCKKLRPPKATLMLFLITVVFIVSFLPFLIISIIRQHRGSSFYSSLSSTEQVVVNIFLRSYIVNNCSNPVVYGLCNSQFRAECKLLYRRIFRKTDRTASFNSRQNSRTICETPRQERRTETPGQERRTFTPKLERRTEALGNESGTFTPPLERRTETLKQEERSLTPRLERGTPGQETRN</sequence>
<evidence type="ECO:0000313" key="11">
    <source>
        <dbReference type="EMBL" id="KAK7467976.1"/>
    </source>
</evidence>
<protein>
    <recommendedName>
        <fullName evidence="10">G-protein coupled receptors family 1 profile domain-containing protein</fullName>
    </recommendedName>
</protein>
<feature type="transmembrane region" description="Helical" evidence="9">
    <location>
        <begin position="156"/>
        <end position="177"/>
    </location>
</feature>
<keyword evidence="7" id="KW-0807">Transducer</keyword>
<evidence type="ECO:0000256" key="7">
    <source>
        <dbReference type="ARBA" id="ARBA00023224"/>
    </source>
</evidence>
<comment type="subcellular location">
    <subcellularLocation>
        <location evidence="1">Membrane</location>
        <topology evidence="1">Multi-pass membrane protein</topology>
    </subcellularLocation>
</comment>
<keyword evidence="2 9" id="KW-0812">Transmembrane</keyword>
<evidence type="ECO:0000259" key="10">
    <source>
        <dbReference type="PROSITE" id="PS50262"/>
    </source>
</evidence>
<dbReference type="PANTHER" id="PTHR24243">
    <property type="entry name" value="G-PROTEIN COUPLED RECEPTOR"/>
    <property type="match status" value="1"/>
</dbReference>
<evidence type="ECO:0000256" key="2">
    <source>
        <dbReference type="ARBA" id="ARBA00022692"/>
    </source>
</evidence>
<keyword evidence="4" id="KW-0297">G-protein coupled receptor</keyword>
<organism evidence="11 12">
    <name type="scientific">Batillaria attramentaria</name>
    <dbReference type="NCBI Taxonomy" id="370345"/>
    <lineage>
        <taxon>Eukaryota</taxon>
        <taxon>Metazoa</taxon>
        <taxon>Spiralia</taxon>
        <taxon>Lophotrochozoa</taxon>
        <taxon>Mollusca</taxon>
        <taxon>Gastropoda</taxon>
        <taxon>Caenogastropoda</taxon>
        <taxon>Sorbeoconcha</taxon>
        <taxon>Cerithioidea</taxon>
        <taxon>Batillariidae</taxon>
        <taxon>Batillaria</taxon>
    </lineage>
</organism>
<keyword evidence="12" id="KW-1185">Reference proteome</keyword>
<feature type="transmembrane region" description="Helical" evidence="9">
    <location>
        <begin position="197"/>
        <end position="215"/>
    </location>
</feature>
<dbReference type="PROSITE" id="PS50262">
    <property type="entry name" value="G_PROTEIN_RECEP_F1_2"/>
    <property type="match status" value="1"/>
</dbReference>
<feature type="non-terminal residue" evidence="11">
    <location>
        <position position="572"/>
    </location>
</feature>
<feature type="region of interest" description="Disordered" evidence="8">
    <location>
        <begin position="349"/>
        <end position="368"/>
    </location>
</feature>
<feature type="compositionally biased region" description="Polar residues" evidence="8">
    <location>
        <begin position="490"/>
        <end position="501"/>
    </location>
</feature>
<reference evidence="11 12" key="1">
    <citation type="journal article" date="2023" name="Sci. Data">
        <title>Genome assembly of the Korean intertidal mud-creeper Batillaria attramentaria.</title>
        <authorList>
            <person name="Patra A.K."/>
            <person name="Ho P.T."/>
            <person name="Jun S."/>
            <person name="Lee S.J."/>
            <person name="Kim Y."/>
            <person name="Won Y.J."/>
        </authorList>
    </citation>
    <scope>NUCLEOTIDE SEQUENCE [LARGE SCALE GENOMIC DNA]</scope>
    <source>
        <strain evidence="11">Wonlab-2016</strain>
    </source>
</reference>
<evidence type="ECO:0000256" key="8">
    <source>
        <dbReference type="SAM" id="MobiDB-lite"/>
    </source>
</evidence>
<feature type="compositionally biased region" description="Basic and acidic residues" evidence="8">
    <location>
        <begin position="505"/>
        <end position="530"/>
    </location>
</feature>
<dbReference type="PRINTS" id="PR00237">
    <property type="entry name" value="GPCRRHODOPSN"/>
</dbReference>
<dbReference type="GO" id="GO:0004930">
    <property type="term" value="F:G protein-coupled receptor activity"/>
    <property type="evidence" value="ECO:0007669"/>
    <property type="project" value="UniProtKB-KW"/>
</dbReference>
<feature type="transmembrane region" description="Helical" evidence="9">
    <location>
        <begin position="291"/>
        <end position="318"/>
    </location>
</feature>
<feature type="transmembrane region" description="Helical" evidence="9">
    <location>
        <begin position="402"/>
        <end position="426"/>
    </location>
</feature>
<evidence type="ECO:0000256" key="1">
    <source>
        <dbReference type="ARBA" id="ARBA00004141"/>
    </source>
</evidence>
<dbReference type="AlphaFoldDB" id="A0ABD0JAS4"/>
<comment type="caution">
    <text evidence="11">The sequence shown here is derived from an EMBL/GenBank/DDBJ whole genome shotgun (WGS) entry which is preliminary data.</text>
</comment>
<feature type="compositionally biased region" description="Low complexity" evidence="8">
    <location>
        <begin position="351"/>
        <end position="365"/>
    </location>
</feature>
<evidence type="ECO:0000256" key="3">
    <source>
        <dbReference type="ARBA" id="ARBA00022989"/>
    </source>
</evidence>
<dbReference type="Proteomes" id="UP001519460">
    <property type="component" value="Unassembled WGS sequence"/>
</dbReference>
<feature type="domain" description="G-protein coupled receptors family 1 profile" evidence="10">
    <location>
        <begin position="137"/>
        <end position="464"/>
    </location>
</feature>
<feature type="transmembrane region" description="Helical" evidence="9">
    <location>
        <begin position="119"/>
        <end position="144"/>
    </location>
</feature>
<keyword evidence="3 9" id="KW-1133">Transmembrane helix</keyword>
<feature type="compositionally biased region" description="Basic and acidic residues" evidence="8">
    <location>
        <begin position="543"/>
        <end position="563"/>
    </location>
</feature>
<gene>
    <name evidence="11" type="ORF">BaRGS_00036782</name>
</gene>
<evidence type="ECO:0000256" key="6">
    <source>
        <dbReference type="ARBA" id="ARBA00023170"/>
    </source>
</evidence>
<evidence type="ECO:0000256" key="5">
    <source>
        <dbReference type="ARBA" id="ARBA00023136"/>
    </source>
</evidence>
<dbReference type="EMBL" id="JACVVK020000528">
    <property type="protein sequence ID" value="KAK7467976.1"/>
    <property type="molecule type" value="Genomic_DNA"/>
</dbReference>
<dbReference type="InterPro" id="IPR017452">
    <property type="entry name" value="GPCR_Rhodpsn_7TM"/>
</dbReference>
<feature type="region of interest" description="Disordered" evidence="8">
    <location>
        <begin position="490"/>
        <end position="572"/>
    </location>
</feature>
<name>A0ABD0JAS4_9CAEN</name>
<feature type="transmembrane region" description="Helical" evidence="9">
    <location>
        <begin position="236"/>
        <end position="256"/>
    </location>
</feature>
<dbReference type="Gene3D" id="1.20.1070.10">
    <property type="entry name" value="Rhodopsin 7-helix transmembrane proteins"/>
    <property type="match status" value="1"/>
</dbReference>
<dbReference type="Pfam" id="PF00001">
    <property type="entry name" value="7tm_1"/>
    <property type="match status" value="1"/>
</dbReference>
<dbReference type="CDD" id="cd00637">
    <property type="entry name" value="7tm_classA_rhodopsin-like"/>
    <property type="match status" value="1"/>
</dbReference>
<proteinExistence type="predicted"/>
<evidence type="ECO:0000256" key="4">
    <source>
        <dbReference type="ARBA" id="ARBA00023040"/>
    </source>
</evidence>
<accession>A0ABD0JAS4</accession>
<evidence type="ECO:0000256" key="9">
    <source>
        <dbReference type="SAM" id="Phobius"/>
    </source>
</evidence>
<dbReference type="InterPro" id="IPR000276">
    <property type="entry name" value="GPCR_Rhodpsn"/>
</dbReference>
<dbReference type="GO" id="GO:0016020">
    <property type="term" value="C:membrane"/>
    <property type="evidence" value="ECO:0007669"/>
    <property type="project" value="UniProtKB-SubCell"/>
</dbReference>
<keyword evidence="5 9" id="KW-0472">Membrane</keyword>
<evidence type="ECO:0000313" key="12">
    <source>
        <dbReference type="Proteomes" id="UP001519460"/>
    </source>
</evidence>
<dbReference type="SUPFAM" id="SSF81321">
    <property type="entry name" value="Family A G protein-coupled receptor-like"/>
    <property type="match status" value="1"/>
</dbReference>
<keyword evidence="6" id="KW-0675">Receptor</keyword>
<dbReference type="PANTHER" id="PTHR24243:SF224">
    <property type="entry name" value="G-PROTEIN COUPLED RECEPTOR 19-RELATED"/>
    <property type="match status" value="1"/>
</dbReference>